<accession>A0ABM8TTQ1</accession>
<reference evidence="5 6" key="1">
    <citation type="submission" date="2021-03" db="EMBL/GenBank/DDBJ databases">
        <authorList>
            <person name="Peeters C."/>
        </authorList>
    </citation>
    <scope>NUCLEOTIDE SEQUENCE [LARGE SCALE GENOMIC DNA]</scope>
    <source>
        <strain evidence="5 6">LMG 26411</strain>
    </source>
</reference>
<name>A0ABM8TTQ1_9BURK</name>
<dbReference type="Pfam" id="PF12833">
    <property type="entry name" value="HTH_18"/>
    <property type="match status" value="1"/>
</dbReference>
<evidence type="ECO:0000259" key="4">
    <source>
        <dbReference type="PROSITE" id="PS01124"/>
    </source>
</evidence>
<dbReference type="InterPro" id="IPR018060">
    <property type="entry name" value="HTH_AraC"/>
</dbReference>
<gene>
    <name evidence="5" type="ORF">LMG26411_07032</name>
</gene>
<dbReference type="InterPro" id="IPR032687">
    <property type="entry name" value="AraC-type_N"/>
</dbReference>
<dbReference type="RefSeq" id="WP_211957803.1">
    <property type="nucleotide sequence ID" value="NZ_CAJPVI010000066.1"/>
</dbReference>
<evidence type="ECO:0000256" key="1">
    <source>
        <dbReference type="ARBA" id="ARBA00023015"/>
    </source>
</evidence>
<dbReference type="PANTHER" id="PTHR47894">
    <property type="entry name" value="HTH-TYPE TRANSCRIPTIONAL REGULATOR GADX"/>
    <property type="match status" value="1"/>
</dbReference>
<evidence type="ECO:0000256" key="2">
    <source>
        <dbReference type="ARBA" id="ARBA00023125"/>
    </source>
</evidence>
<feature type="domain" description="HTH araC/xylS-type" evidence="4">
    <location>
        <begin position="255"/>
        <end position="352"/>
    </location>
</feature>
<organism evidence="5 6">
    <name type="scientific">Cupriavidus numazuensis</name>
    <dbReference type="NCBI Taxonomy" id="221992"/>
    <lineage>
        <taxon>Bacteria</taxon>
        <taxon>Pseudomonadati</taxon>
        <taxon>Pseudomonadota</taxon>
        <taxon>Betaproteobacteria</taxon>
        <taxon>Burkholderiales</taxon>
        <taxon>Burkholderiaceae</taxon>
        <taxon>Cupriavidus</taxon>
    </lineage>
</organism>
<sequence length="359" mass="40048">METSQTITASATDLWTRGREGGYLAHAVAVLVRFMEARGVAPELTLRDTGLEMPGLLAPAKRLSKHQILKAFGNALERFGEPGLGLQLGARMHIAACGIYGYALLSSRTHAEAIEFASKYHDILSPFTPIQFVRHGGNVGWRIDPAIDAAQTDPLYRFVVELTAAGMLTLLRELYGSRFQLSLVEMAGRREASDSMVEAQMGCPVSFNAPFNAIWFDEAWTTQPMTHSDPITHETMRELCEIVLLKLPRDGQLAGRVRRLMLETPGQFPDMDRVAGALALNPRTLQRMLDEEGTSFRQILAEVRMNLADVYLRVSDLTVEEIANRLGYSDPPNFRRAFIRWKGLSPSEYRKQLAGSPRN</sequence>
<keyword evidence="6" id="KW-1185">Reference proteome</keyword>
<comment type="caution">
    <text evidence="5">The sequence shown here is derived from an EMBL/GenBank/DDBJ whole genome shotgun (WGS) entry which is preliminary data.</text>
</comment>
<dbReference type="PANTHER" id="PTHR47894:SF1">
    <property type="entry name" value="HTH-TYPE TRANSCRIPTIONAL REGULATOR VQSM"/>
    <property type="match status" value="1"/>
</dbReference>
<dbReference type="InterPro" id="IPR020449">
    <property type="entry name" value="Tscrpt_reg_AraC-type_HTH"/>
</dbReference>
<dbReference type="EMBL" id="CAJPVI010000066">
    <property type="protein sequence ID" value="CAG2159851.1"/>
    <property type="molecule type" value="Genomic_DNA"/>
</dbReference>
<dbReference type="Proteomes" id="UP000672657">
    <property type="component" value="Unassembled WGS sequence"/>
</dbReference>
<dbReference type="PRINTS" id="PR00032">
    <property type="entry name" value="HTHARAC"/>
</dbReference>
<keyword evidence="3" id="KW-0804">Transcription</keyword>
<keyword evidence="1" id="KW-0805">Transcription regulation</keyword>
<evidence type="ECO:0000256" key="3">
    <source>
        <dbReference type="ARBA" id="ARBA00023163"/>
    </source>
</evidence>
<keyword evidence="2" id="KW-0238">DNA-binding</keyword>
<evidence type="ECO:0000313" key="6">
    <source>
        <dbReference type="Proteomes" id="UP000672657"/>
    </source>
</evidence>
<protein>
    <submittedName>
        <fullName evidence="5">HTH-type transcriptional regulator</fullName>
    </submittedName>
</protein>
<dbReference type="Pfam" id="PF12625">
    <property type="entry name" value="Arabinose_bd"/>
    <property type="match status" value="1"/>
</dbReference>
<evidence type="ECO:0000313" key="5">
    <source>
        <dbReference type="EMBL" id="CAG2159851.1"/>
    </source>
</evidence>
<dbReference type="InterPro" id="IPR009057">
    <property type="entry name" value="Homeodomain-like_sf"/>
</dbReference>
<dbReference type="Gene3D" id="1.10.10.60">
    <property type="entry name" value="Homeodomain-like"/>
    <property type="match status" value="1"/>
</dbReference>
<proteinExistence type="predicted"/>
<dbReference type="SMART" id="SM00342">
    <property type="entry name" value="HTH_ARAC"/>
    <property type="match status" value="1"/>
</dbReference>
<dbReference type="SUPFAM" id="SSF46689">
    <property type="entry name" value="Homeodomain-like"/>
    <property type="match status" value="1"/>
</dbReference>
<dbReference type="PROSITE" id="PS01124">
    <property type="entry name" value="HTH_ARAC_FAMILY_2"/>
    <property type="match status" value="1"/>
</dbReference>